<accession>A0A484ICK6</accession>
<organism evidence="1 2">
    <name type="scientific">Candidatus Nitrosocosmicus franklandianus</name>
    <dbReference type="NCBI Taxonomy" id="1798806"/>
    <lineage>
        <taxon>Archaea</taxon>
        <taxon>Nitrososphaerota</taxon>
        <taxon>Nitrososphaeria</taxon>
        <taxon>Nitrososphaerales</taxon>
        <taxon>Nitrososphaeraceae</taxon>
        <taxon>Candidatus Nitrosocosmicus</taxon>
    </lineage>
</organism>
<reference evidence="1 2" key="1">
    <citation type="submission" date="2019-02" db="EMBL/GenBank/DDBJ databases">
        <authorList>
            <person name="Lehtovirta-Morley E L."/>
        </authorList>
    </citation>
    <scope>NUCLEOTIDE SEQUENCE [LARGE SCALE GENOMIC DNA]</scope>
    <source>
        <strain evidence="1">NFRAN1</strain>
    </source>
</reference>
<name>A0A484ICK6_9ARCH</name>
<keyword evidence="2" id="KW-1185">Reference proteome</keyword>
<evidence type="ECO:0000313" key="2">
    <source>
        <dbReference type="Proteomes" id="UP000294299"/>
    </source>
</evidence>
<dbReference type="AlphaFoldDB" id="A0A484ICK6"/>
<dbReference type="Proteomes" id="UP000294299">
    <property type="component" value="Chromosome NFRAN"/>
</dbReference>
<gene>
    <name evidence="1" type="ORF">NFRAN_2508</name>
</gene>
<sequence>MAVMMFPAIIPMVVLDSRMISNDQNKNNNSTLVSEFSQDTDTKEVEKRTQTAGLIIYSSFYERYQDIRFCRNICLGQGINRCYAVSVLVYNHE</sequence>
<evidence type="ECO:0000313" key="1">
    <source>
        <dbReference type="EMBL" id="VFJ14830.1"/>
    </source>
</evidence>
<dbReference type="KEGG" id="nfn:NFRAN_2508"/>
<proteinExistence type="predicted"/>
<protein>
    <submittedName>
        <fullName evidence="1">Uncharacterized protein</fullName>
    </submittedName>
</protein>
<dbReference type="EMBL" id="LR216287">
    <property type="protein sequence ID" value="VFJ14830.1"/>
    <property type="molecule type" value="Genomic_DNA"/>
</dbReference>